<gene>
    <name evidence="2" type="ORF">A1s21155_02360</name>
</gene>
<evidence type="ECO:0000313" key="2">
    <source>
        <dbReference type="EMBL" id="ASY11827.1"/>
    </source>
</evidence>
<proteinExistence type="predicted"/>
<dbReference type="Proteomes" id="UP000217216">
    <property type="component" value="Chromosome"/>
</dbReference>
<accession>A0AAC9YSP3</accession>
<dbReference type="EMBL" id="CP016770">
    <property type="protein sequence ID" value="ASY11827.1"/>
    <property type="molecule type" value="Genomic_DNA"/>
</dbReference>
<feature type="signal peptide" evidence="1">
    <location>
        <begin position="1"/>
        <end position="26"/>
    </location>
</feature>
<evidence type="ECO:0000313" key="3">
    <source>
        <dbReference type="Proteomes" id="UP000217216"/>
    </source>
</evidence>
<keyword evidence="1" id="KW-0732">Signal</keyword>
<organism evidence="2 3">
    <name type="scientific">Candidatus Planktophila dulcis</name>
    <dbReference type="NCBI Taxonomy" id="1884914"/>
    <lineage>
        <taxon>Bacteria</taxon>
        <taxon>Bacillati</taxon>
        <taxon>Actinomycetota</taxon>
        <taxon>Actinomycetes</taxon>
        <taxon>Candidatus Nanopelagicales</taxon>
        <taxon>Candidatus Nanopelagicaceae</taxon>
        <taxon>Candidatus Planktophila</taxon>
    </lineage>
</organism>
<dbReference type="AlphaFoldDB" id="A0AAC9YSP3"/>
<evidence type="ECO:0000256" key="1">
    <source>
        <dbReference type="SAM" id="SignalP"/>
    </source>
</evidence>
<keyword evidence="3" id="KW-1185">Reference proteome</keyword>
<feature type="chain" id="PRO_5041903000" description="Peptidase" evidence="1">
    <location>
        <begin position="27"/>
        <end position="369"/>
    </location>
</feature>
<evidence type="ECO:0008006" key="4">
    <source>
        <dbReference type="Google" id="ProtNLM"/>
    </source>
</evidence>
<dbReference type="KEGG" id="plak:A1s21155_02360"/>
<sequence>MPNMKKLLRLLALALPMVLITSNSYAAVKAGSACSKVGSKSVSGGKSYTCIKSGKKLIWDKGVLVPVAKPKASASASPSAAPVKVSFTPWASSFATEDMTLAALANTSAYLGVVKPSNAYTYTVDPAITDSDRAWITKMLDYTNGAFSDVLQGRVKVYLGTTHEWSATVMRAAGDWVGDPRGTYPCSDGTRDAYCAGENIALMIYSDIYKANSNYRWDVGRRSTPAHELFHTVQFALGGRNLGPDDPAHIPRWLMEGSANYFGFYIVEKLGFDSYGNGRGNQVSLNRAYKTVVPLVQYDNFTSDPYGIGQAATEYLIASIGFDNFLNIWRYTKSEGTFAKGFAKAAGIELSDFYAKFEAARGSMKIGSQ</sequence>
<reference evidence="2 3" key="1">
    <citation type="submission" date="2016-07" db="EMBL/GenBank/DDBJ databases">
        <title>High microdiversification within the ubiquitous acI lineage of Actinobacteria.</title>
        <authorList>
            <person name="Neuenschwander S.M."/>
            <person name="Salcher M."/>
            <person name="Ghai R."/>
            <person name="Pernthaler J."/>
        </authorList>
    </citation>
    <scope>NUCLEOTIDE SEQUENCE [LARGE SCALE GENOMIC DNA]</scope>
    <source>
        <strain evidence="2">MMS-21-155</strain>
    </source>
</reference>
<protein>
    <recommendedName>
        <fullName evidence="4">Peptidase</fullName>
    </recommendedName>
</protein>
<name>A0AAC9YSP3_9ACTN</name>